<dbReference type="Pfam" id="PF06585">
    <property type="entry name" value="JHBP"/>
    <property type="match status" value="1"/>
</dbReference>
<reference evidence="2" key="1">
    <citation type="submission" date="2021-02" db="EMBL/GenBank/DDBJ databases">
        <authorList>
            <person name="Steward A R."/>
        </authorList>
    </citation>
    <scope>NUCLEOTIDE SEQUENCE</scope>
</reference>
<sequence>MKFLVLGLALLVAGSSAFPDIQGHQSEGELFAENLKRAIEAFQRYMIRNDLDPIVVARADYTIARFPYLNVRLFVEGLNFSGLSNIVIHTLDYSNVFSRLRYDLELPELDFVIADSGISGTVVSNNVNAKLAGKLTISNGRLAGEAYVQANIITGSVTITELVANLSIKSIKSDITLEVLDNDLSEWLNNLLNVRIPNFLEDNESDINRVLAGVIRSIAQLYLDNRPRPVA</sequence>
<dbReference type="EMBL" id="CAJOBZ010000034">
    <property type="protein sequence ID" value="CAF4897170.1"/>
    <property type="molecule type" value="Genomic_DNA"/>
</dbReference>
<dbReference type="PANTHER" id="PTHR20993:SF0">
    <property type="entry name" value="GH07914P"/>
    <property type="match status" value="1"/>
</dbReference>
<keyword evidence="1" id="KW-0732">Signal</keyword>
<name>A0A821UYL0_9NEOP</name>
<dbReference type="InterPro" id="IPR010562">
    <property type="entry name" value="Haemolymph_juvenile_hormone-bd"/>
</dbReference>
<protein>
    <submittedName>
        <fullName evidence="2">Uncharacterized protein</fullName>
    </submittedName>
</protein>
<evidence type="ECO:0000313" key="3">
    <source>
        <dbReference type="Proteomes" id="UP000663880"/>
    </source>
</evidence>
<feature type="signal peptide" evidence="1">
    <location>
        <begin position="1"/>
        <end position="17"/>
    </location>
</feature>
<gene>
    <name evidence="2" type="ORF">PMACD_LOCUS10972</name>
</gene>
<proteinExistence type="predicted"/>
<dbReference type="OrthoDB" id="7339216at2759"/>
<feature type="chain" id="PRO_5032765258" evidence="1">
    <location>
        <begin position="18"/>
        <end position="231"/>
    </location>
</feature>
<evidence type="ECO:0000256" key="1">
    <source>
        <dbReference type="SAM" id="SignalP"/>
    </source>
</evidence>
<comment type="caution">
    <text evidence="2">The sequence shown here is derived from an EMBL/GenBank/DDBJ whole genome shotgun (WGS) entry which is preliminary data.</text>
</comment>
<evidence type="ECO:0000313" key="2">
    <source>
        <dbReference type="EMBL" id="CAF4897170.1"/>
    </source>
</evidence>
<organism evidence="2 3">
    <name type="scientific">Pieris macdunnoughi</name>
    <dbReference type="NCBI Taxonomy" id="345717"/>
    <lineage>
        <taxon>Eukaryota</taxon>
        <taxon>Metazoa</taxon>
        <taxon>Ecdysozoa</taxon>
        <taxon>Arthropoda</taxon>
        <taxon>Hexapoda</taxon>
        <taxon>Insecta</taxon>
        <taxon>Pterygota</taxon>
        <taxon>Neoptera</taxon>
        <taxon>Endopterygota</taxon>
        <taxon>Lepidoptera</taxon>
        <taxon>Glossata</taxon>
        <taxon>Ditrysia</taxon>
        <taxon>Papilionoidea</taxon>
        <taxon>Pieridae</taxon>
        <taxon>Pierinae</taxon>
        <taxon>Pieris</taxon>
    </lineage>
</organism>
<dbReference type="Gene3D" id="3.15.10.30">
    <property type="entry name" value="Haemolymph juvenile hormone binding protein"/>
    <property type="match status" value="1"/>
</dbReference>
<keyword evidence="3" id="KW-1185">Reference proteome</keyword>
<dbReference type="Proteomes" id="UP000663880">
    <property type="component" value="Unassembled WGS sequence"/>
</dbReference>
<dbReference type="SMART" id="SM00700">
    <property type="entry name" value="JHBP"/>
    <property type="match status" value="1"/>
</dbReference>
<dbReference type="PANTHER" id="PTHR20993">
    <property type="entry name" value="GH07914P"/>
    <property type="match status" value="1"/>
</dbReference>
<accession>A0A821UYL0</accession>
<dbReference type="InterPro" id="IPR038606">
    <property type="entry name" value="To_sf"/>
</dbReference>
<dbReference type="AlphaFoldDB" id="A0A821UYL0"/>